<gene>
    <name evidence="4" type="ORF">CCAX7_40740</name>
</gene>
<protein>
    <submittedName>
        <fullName evidence="4">LacI family transcriptional regulator</fullName>
    </submittedName>
</protein>
<sequence length="391" mass="42788">MKNDGAADFTKLHSPLYRVIEQNLRDRIQSGHWPPGAMLPSRKALAQEYDVDMRTIQRAVSGLLADGALNAHGGRGTFVAQATDAGGENSPGAGVQTVVIVADPSFHPGPGWFAVVNSIHEGLRRQDLQYRIVTINTADKSPESVIRHERDALKMAATEDVAGVIMFHAGGEATLPDIQRVLSAKIPVVFVDRVPFEHGCDFVGIDNRMAAREAVDYLISIGHRKIAFVAPDENVSSVQERMEGYFDARMSAGLVTSEDLVFPLSLEKLFANATVKSEVERVIDAMMALPEPPTAVFAVNDFIAEYILIALEEKGIAVPETLSVIGFDDIERFAPQKPKLTTVRQPFESIGDRAASMLIWRMNHRDNPAAAYQHVLLPTRLVARGSTREIG</sequence>
<dbReference type="Proteomes" id="UP000287394">
    <property type="component" value="Chromosome"/>
</dbReference>
<evidence type="ECO:0000256" key="2">
    <source>
        <dbReference type="ARBA" id="ARBA00023125"/>
    </source>
</evidence>
<accession>A0A402D6C6</accession>
<dbReference type="SUPFAM" id="SSF53822">
    <property type="entry name" value="Periplasmic binding protein-like I"/>
    <property type="match status" value="1"/>
</dbReference>
<dbReference type="Gene3D" id="1.10.10.10">
    <property type="entry name" value="Winged helix-like DNA-binding domain superfamily/Winged helix DNA-binding domain"/>
    <property type="match status" value="1"/>
</dbReference>
<keyword evidence="2" id="KW-0238">DNA-binding</keyword>
<dbReference type="InterPro" id="IPR036388">
    <property type="entry name" value="WH-like_DNA-bd_sf"/>
</dbReference>
<dbReference type="EMBL" id="AP025739">
    <property type="protein sequence ID" value="BDI32023.1"/>
    <property type="molecule type" value="Genomic_DNA"/>
</dbReference>
<dbReference type="Pfam" id="PF13377">
    <property type="entry name" value="Peripla_BP_3"/>
    <property type="match status" value="1"/>
</dbReference>
<keyword evidence="1" id="KW-0805">Transcription regulation</keyword>
<keyword evidence="5" id="KW-1185">Reference proteome</keyword>
<dbReference type="PROSITE" id="PS50949">
    <property type="entry name" value="HTH_GNTR"/>
    <property type="match status" value="1"/>
</dbReference>
<dbReference type="InterPro" id="IPR046335">
    <property type="entry name" value="LacI/GalR-like_sensor"/>
</dbReference>
<dbReference type="InterPro" id="IPR000524">
    <property type="entry name" value="Tscrpt_reg_HTH_GntR"/>
</dbReference>
<evidence type="ECO:0000313" key="4">
    <source>
        <dbReference type="EMBL" id="BDI32023.1"/>
    </source>
</evidence>
<dbReference type="PANTHER" id="PTHR30146:SF109">
    <property type="entry name" value="HTH-TYPE TRANSCRIPTIONAL REGULATOR GALS"/>
    <property type="match status" value="1"/>
</dbReference>
<dbReference type="GO" id="GO:0003700">
    <property type="term" value="F:DNA-binding transcription factor activity"/>
    <property type="evidence" value="ECO:0007669"/>
    <property type="project" value="InterPro"/>
</dbReference>
<dbReference type="GO" id="GO:0000976">
    <property type="term" value="F:transcription cis-regulatory region binding"/>
    <property type="evidence" value="ECO:0007669"/>
    <property type="project" value="TreeGrafter"/>
</dbReference>
<evidence type="ECO:0000256" key="1">
    <source>
        <dbReference type="ARBA" id="ARBA00023015"/>
    </source>
</evidence>
<dbReference type="AlphaFoldDB" id="A0A402D6C6"/>
<dbReference type="CDD" id="cd06267">
    <property type="entry name" value="PBP1_LacI_sugar_binding-like"/>
    <property type="match status" value="1"/>
</dbReference>
<keyword evidence="3" id="KW-0804">Transcription</keyword>
<organism evidence="4 5">
    <name type="scientific">Capsulimonas corticalis</name>
    <dbReference type="NCBI Taxonomy" id="2219043"/>
    <lineage>
        <taxon>Bacteria</taxon>
        <taxon>Bacillati</taxon>
        <taxon>Armatimonadota</taxon>
        <taxon>Armatimonadia</taxon>
        <taxon>Capsulimonadales</taxon>
        <taxon>Capsulimonadaceae</taxon>
        <taxon>Capsulimonas</taxon>
    </lineage>
</organism>
<dbReference type="KEGG" id="ccot:CCAX7_40740"/>
<evidence type="ECO:0000256" key="3">
    <source>
        <dbReference type="ARBA" id="ARBA00023163"/>
    </source>
</evidence>
<dbReference type="InterPro" id="IPR036390">
    <property type="entry name" value="WH_DNA-bd_sf"/>
</dbReference>
<name>A0A402D6C6_9BACT</name>
<evidence type="ECO:0000313" key="5">
    <source>
        <dbReference type="Proteomes" id="UP000287394"/>
    </source>
</evidence>
<proteinExistence type="predicted"/>
<dbReference type="PANTHER" id="PTHR30146">
    <property type="entry name" value="LACI-RELATED TRANSCRIPTIONAL REPRESSOR"/>
    <property type="match status" value="1"/>
</dbReference>
<dbReference type="SUPFAM" id="SSF46785">
    <property type="entry name" value="Winged helix' DNA-binding domain"/>
    <property type="match status" value="1"/>
</dbReference>
<dbReference type="RefSeq" id="WP_119325017.1">
    <property type="nucleotide sequence ID" value="NZ_AP025739.1"/>
</dbReference>
<dbReference type="Gene3D" id="3.40.50.2300">
    <property type="match status" value="2"/>
</dbReference>
<dbReference type="InterPro" id="IPR028082">
    <property type="entry name" value="Peripla_BP_I"/>
</dbReference>
<dbReference type="Pfam" id="PF00392">
    <property type="entry name" value="GntR"/>
    <property type="match status" value="1"/>
</dbReference>
<dbReference type="CDD" id="cd07377">
    <property type="entry name" value="WHTH_GntR"/>
    <property type="match status" value="1"/>
</dbReference>
<dbReference type="OrthoDB" id="9803256at2"/>
<dbReference type="SMART" id="SM00345">
    <property type="entry name" value="HTH_GNTR"/>
    <property type="match status" value="1"/>
</dbReference>
<reference evidence="4 5" key="1">
    <citation type="journal article" date="2019" name="Int. J. Syst. Evol. Microbiol.">
        <title>Capsulimonas corticalis gen. nov., sp. nov., an aerobic capsulated bacterium, of a novel bacterial order, Capsulimonadales ord. nov., of the class Armatimonadia of the phylum Armatimonadetes.</title>
        <authorList>
            <person name="Li J."/>
            <person name="Kudo C."/>
            <person name="Tonouchi A."/>
        </authorList>
    </citation>
    <scope>NUCLEOTIDE SEQUENCE [LARGE SCALE GENOMIC DNA]</scope>
    <source>
        <strain evidence="4 5">AX-7</strain>
    </source>
</reference>